<feature type="non-terminal residue" evidence="2">
    <location>
        <position position="1"/>
    </location>
</feature>
<organism evidence="2">
    <name type="scientific">uncultured Rubrobacteraceae bacterium</name>
    <dbReference type="NCBI Taxonomy" id="349277"/>
    <lineage>
        <taxon>Bacteria</taxon>
        <taxon>Bacillati</taxon>
        <taxon>Actinomycetota</taxon>
        <taxon>Rubrobacteria</taxon>
        <taxon>Rubrobacterales</taxon>
        <taxon>Rubrobacteraceae</taxon>
        <taxon>environmental samples</taxon>
    </lineage>
</organism>
<gene>
    <name evidence="2" type="ORF">AVDCRST_MAG02-4712</name>
</gene>
<sequence>AFQVEVRPALLCPDALDGRASRRLRRGRRAVRQPAERGRRTGRGRRTEALQKGCQGDEDRHRQRGLRKAGQAQDGRVAEPEGRRRGEAHRQREEERRDHARRQEGRAGRRGEGTAGPGRIRREERREPRDLRPTLRDRGAALRGAALRGRDLLQL</sequence>
<proteinExistence type="predicted"/>
<reference evidence="2" key="1">
    <citation type="submission" date="2020-02" db="EMBL/GenBank/DDBJ databases">
        <authorList>
            <person name="Meier V. D."/>
        </authorList>
    </citation>
    <scope>NUCLEOTIDE SEQUENCE</scope>
    <source>
        <strain evidence="2">AVDCRST_MAG02</strain>
    </source>
</reference>
<name>A0A6J4RWL6_9ACTN</name>
<feature type="non-terminal residue" evidence="2">
    <location>
        <position position="155"/>
    </location>
</feature>
<feature type="compositionally biased region" description="Basic and acidic residues" evidence="1">
    <location>
        <begin position="34"/>
        <end position="61"/>
    </location>
</feature>
<protein>
    <submittedName>
        <fullName evidence="2">Uncharacterized protein</fullName>
    </submittedName>
</protein>
<dbReference type="AlphaFoldDB" id="A0A6J4RWL6"/>
<accession>A0A6J4RWL6</accession>
<evidence type="ECO:0000313" key="2">
    <source>
        <dbReference type="EMBL" id="CAA9478991.1"/>
    </source>
</evidence>
<feature type="region of interest" description="Disordered" evidence="1">
    <location>
        <begin position="23"/>
        <end position="140"/>
    </location>
</feature>
<feature type="compositionally biased region" description="Basic and acidic residues" evidence="1">
    <location>
        <begin position="76"/>
        <end position="112"/>
    </location>
</feature>
<dbReference type="EMBL" id="CADCVH010000118">
    <property type="protein sequence ID" value="CAA9478991.1"/>
    <property type="molecule type" value="Genomic_DNA"/>
</dbReference>
<feature type="compositionally biased region" description="Basic and acidic residues" evidence="1">
    <location>
        <begin position="120"/>
        <end position="140"/>
    </location>
</feature>
<evidence type="ECO:0000256" key="1">
    <source>
        <dbReference type="SAM" id="MobiDB-lite"/>
    </source>
</evidence>